<accession>A0A7Y9DMX6</accession>
<reference evidence="2 3" key="1">
    <citation type="submission" date="2020-07" db="EMBL/GenBank/DDBJ databases">
        <title>Sequencing the genomes of 1000 actinobacteria strains.</title>
        <authorList>
            <person name="Klenk H.-P."/>
        </authorList>
    </citation>
    <scope>NUCLEOTIDE SEQUENCE [LARGE SCALE GENOMIC DNA]</scope>
    <source>
        <strain evidence="2 3">DSM 7487</strain>
    </source>
</reference>
<evidence type="ECO:0000313" key="3">
    <source>
        <dbReference type="Proteomes" id="UP000521922"/>
    </source>
</evidence>
<dbReference type="EMBL" id="JACCBB010000001">
    <property type="protein sequence ID" value="NYD23416.1"/>
    <property type="molecule type" value="Genomic_DNA"/>
</dbReference>
<dbReference type="AlphaFoldDB" id="A0A7Y9DMX6"/>
<dbReference type="SUPFAM" id="SSF102198">
    <property type="entry name" value="Putative cyclase"/>
    <property type="match status" value="1"/>
</dbReference>
<dbReference type="PANTHER" id="PTHR34861:SF11">
    <property type="entry name" value="CYCLASE"/>
    <property type="match status" value="1"/>
</dbReference>
<dbReference type="GO" id="GO:0019441">
    <property type="term" value="P:L-tryptophan catabolic process to kynurenine"/>
    <property type="evidence" value="ECO:0007669"/>
    <property type="project" value="InterPro"/>
</dbReference>
<keyword evidence="3" id="KW-1185">Reference proteome</keyword>
<organism evidence="2 3">
    <name type="scientific">Kineococcus aurantiacus</name>
    <dbReference type="NCBI Taxonomy" id="37633"/>
    <lineage>
        <taxon>Bacteria</taxon>
        <taxon>Bacillati</taxon>
        <taxon>Actinomycetota</taxon>
        <taxon>Actinomycetes</taxon>
        <taxon>Kineosporiales</taxon>
        <taxon>Kineosporiaceae</taxon>
        <taxon>Kineococcus</taxon>
    </lineage>
</organism>
<dbReference type="Pfam" id="PF04199">
    <property type="entry name" value="Cyclase"/>
    <property type="match status" value="1"/>
</dbReference>
<evidence type="ECO:0000256" key="1">
    <source>
        <dbReference type="SAM" id="MobiDB-lite"/>
    </source>
</evidence>
<gene>
    <name evidence="2" type="ORF">BJ968_002956</name>
</gene>
<feature type="region of interest" description="Disordered" evidence="1">
    <location>
        <begin position="1"/>
        <end position="21"/>
    </location>
</feature>
<name>A0A7Y9DMX6_9ACTN</name>
<dbReference type="Gene3D" id="3.50.30.50">
    <property type="entry name" value="Putative cyclase"/>
    <property type="match status" value="1"/>
</dbReference>
<proteinExistence type="predicted"/>
<dbReference type="InterPro" id="IPR007325">
    <property type="entry name" value="KFase/CYL"/>
</dbReference>
<dbReference type="PANTHER" id="PTHR34861">
    <property type="match status" value="1"/>
</dbReference>
<protein>
    <submittedName>
        <fullName evidence="2">Kynurenine formamidase</fullName>
    </submittedName>
</protein>
<dbReference type="GO" id="GO:0004061">
    <property type="term" value="F:arylformamidase activity"/>
    <property type="evidence" value="ECO:0007669"/>
    <property type="project" value="InterPro"/>
</dbReference>
<evidence type="ECO:0000313" key="2">
    <source>
        <dbReference type="EMBL" id="NYD23416.1"/>
    </source>
</evidence>
<dbReference type="RefSeq" id="WP_218885075.1">
    <property type="nucleotide sequence ID" value="NZ_BAAAGN010000010.1"/>
</dbReference>
<dbReference type="InterPro" id="IPR037175">
    <property type="entry name" value="KFase_sf"/>
</dbReference>
<comment type="caution">
    <text evidence="2">The sequence shown here is derived from an EMBL/GenBank/DDBJ whole genome shotgun (WGS) entry which is preliminary data.</text>
</comment>
<dbReference type="Proteomes" id="UP000521922">
    <property type="component" value="Unassembled WGS sequence"/>
</dbReference>
<sequence>MSTAPVEAVSRPGVPGYDELLTRTPPGSSWGVFPDAPERGTANFAGPAQVVAAAASVHRGALFSLDHALDAFDPPMARARRAPVHEILTGHAESRDDVLREFHLQATSQVDGLRHRRASGHGFYGGVPDDAVVAGSPTLGVQRWAEAPIVGRGLVVDVEGWAAGRGEPLDHRSGPALDVAVLDEALAAQGAAVEPGDVLLVHTGWARWFLDAAPQLRAQVRDARCATGFAQSRDFPRWCWDHRVSVFATDTFAVEVLPVVPGSPYLRSAPEDAGMMHQELIAKLGLVLGELWNLTDLVADSRATGRWDCMVTVKPLHLTGGVGSPPNAVALR</sequence>